<proteinExistence type="inferred from homology"/>
<comment type="similarity">
    <text evidence="5">Belongs to the SAT4 family.</text>
</comment>
<dbReference type="EMBL" id="GL629782">
    <property type="protein sequence ID" value="EFX02151.1"/>
    <property type="molecule type" value="Genomic_DNA"/>
</dbReference>
<keyword evidence="2 6" id="KW-0812">Transmembrane</keyword>
<dbReference type="GO" id="GO:0016020">
    <property type="term" value="C:membrane"/>
    <property type="evidence" value="ECO:0007669"/>
    <property type="project" value="UniProtKB-SubCell"/>
</dbReference>
<sequence>MESRGVSEFKGSELHQARVHNPGTHSYLVRDAVACASNPCCRPGTVVLLGLFLVTYMYAFKSPVNSDNHHRSPVLQPSDPSFQLQLRPYRPRLWWYIHTTWRALSLRSVMSSGAASTDTSSSRGAYVHKAIWVLAALATTFLGLRIYCKFRRRRGLWWDDYFLLLSWILLLVGAITTTIAAHNGFGHHHDTIGSETSKLLRILGLVSVFSSFTSAVASKTSFAVTLIRLSDGWLRRLEWAIVISLNLLLPLCAYCIFGFCTPTAKIWKPYIEGKCRSMHVAVVIGIVFGSYMAFCDIVLALLPWGILMRFRMYRREKISIAIAMSMGVFACATAVVMCTKMPLLLKVCPLSSGASPRVPYPLWLPLYLP</sequence>
<dbReference type="InterPro" id="IPR049326">
    <property type="entry name" value="Rhodopsin_dom_fungi"/>
</dbReference>
<dbReference type="Proteomes" id="UP000007796">
    <property type="component" value="Unassembled WGS sequence"/>
</dbReference>
<dbReference type="GeneID" id="25975164"/>
<gene>
    <name evidence="8" type="ORF">CMQ_2200</name>
</gene>
<feature type="domain" description="Rhodopsin" evidence="7">
    <location>
        <begin position="144"/>
        <end position="340"/>
    </location>
</feature>
<evidence type="ECO:0000256" key="6">
    <source>
        <dbReference type="SAM" id="Phobius"/>
    </source>
</evidence>
<dbReference type="OrthoDB" id="5417887at2759"/>
<organism evidence="9">
    <name type="scientific">Grosmannia clavigera (strain kw1407 / UAMH 11150)</name>
    <name type="common">Blue stain fungus</name>
    <name type="synonym">Graphiocladiella clavigera</name>
    <dbReference type="NCBI Taxonomy" id="655863"/>
    <lineage>
        <taxon>Eukaryota</taxon>
        <taxon>Fungi</taxon>
        <taxon>Dikarya</taxon>
        <taxon>Ascomycota</taxon>
        <taxon>Pezizomycotina</taxon>
        <taxon>Sordariomycetes</taxon>
        <taxon>Sordariomycetidae</taxon>
        <taxon>Ophiostomatales</taxon>
        <taxon>Ophiostomataceae</taxon>
        <taxon>Leptographium</taxon>
    </lineage>
</organism>
<feature type="transmembrane region" description="Helical" evidence="6">
    <location>
        <begin position="202"/>
        <end position="227"/>
    </location>
</feature>
<keyword evidence="9" id="KW-1185">Reference proteome</keyword>
<keyword evidence="4 6" id="KW-0472">Membrane</keyword>
<comment type="subcellular location">
    <subcellularLocation>
        <location evidence="1">Membrane</location>
        <topology evidence="1">Multi-pass membrane protein</topology>
    </subcellularLocation>
</comment>
<evidence type="ECO:0000256" key="4">
    <source>
        <dbReference type="ARBA" id="ARBA00023136"/>
    </source>
</evidence>
<dbReference type="PANTHER" id="PTHR33048:SF42">
    <property type="entry name" value="INTEGRAL MEMBRANE PROTEIN"/>
    <property type="match status" value="1"/>
</dbReference>
<dbReference type="RefSeq" id="XP_014171633.1">
    <property type="nucleotide sequence ID" value="XM_014316158.1"/>
</dbReference>
<dbReference type="InterPro" id="IPR052337">
    <property type="entry name" value="SAT4-like"/>
</dbReference>
<feature type="transmembrane region" description="Helical" evidence="6">
    <location>
        <begin position="279"/>
        <end position="306"/>
    </location>
</feature>
<dbReference type="PANTHER" id="PTHR33048">
    <property type="entry name" value="PTH11-LIKE INTEGRAL MEMBRANE PROTEIN (AFU_ORTHOLOGUE AFUA_5G11245)"/>
    <property type="match status" value="1"/>
</dbReference>
<feature type="transmembrane region" description="Helical" evidence="6">
    <location>
        <begin position="130"/>
        <end position="148"/>
    </location>
</feature>
<feature type="transmembrane region" description="Helical" evidence="6">
    <location>
        <begin position="160"/>
        <end position="182"/>
    </location>
</feature>
<dbReference type="eggNOG" id="ENOG502RITE">
    <property type="taxonomic scope" value="Eukaryota"/>
</dbReference>
<reference evidence="8 9" key="1">
    <citation type="journal article" date="2011" name="Proc. Natl. Acad. Sci. U.S.A.">
        <title>Genome and transcriptome analyses of the mountain pine beetle-fungal symbiont Grosmannia clavigera, a lodgepole pine pathogen.</title>
        <authorList>
            <person name="DiGuistini S."/>
            <person name="Wang Y."/>
            <person name="Liao N.Y."/>
            <person name="Taylor G."/>
            <person name="Tanguay P."/>
            <person name="Feau N."/>
            <person name="Henrissat B."/>
            <person name="Chan S.K."/>
            <person name="Hesse-Orce U."/>
            <person name="Alamouti S.M."/>
            <person name="Tsui C.K.M."/>
            <person name="Docking R.T."/>
            <person name="Levasseur A."/>
            <person name="Haridas S."/>
            <person name="Robertson G."/>
            <person name="Birol I."/>
            <person name="Holt R.A."/>
            <person name="Marra M.A."/>
            <person name="Hamelin R.C."/>
            <person name="Hirst M."/>
            <person name="Jones S.J.M."/>
            <person name="Bohlmann J."/>
            <person name="Breuil C."/>
        </authorList>
    </citation>
    <scope>NUCLEOTIDE SEQUENCE [LARGE SCALE GENOMIC DNA]</scope>
    <source>
        <strain evidence="9">kw1407 / UAMH 11150</strain>
    </source>
</reference>
<dbReference type="STRING" id="655863.F0XJT5"/>
<evidence type="ECO:0000259" key="7">
    <source>
        <dbReference type="Pfam" id="PF20684"/>
    </source>
</evidence>
<evidence type="ECO:0000256" key="5">
    <source>
        <dbReference type="ARBA" id="ARBA00038359"/>
    </source>
</evidence>
<dbReference type="HOGENOM" id="CLU_750177_0_0_1"/>
<accession>F0XJT5</accession>
<evidence type="ECO:0000256" key="3">
    <source>
        <dbReference type="ARBA" id="ARBA00022989"/>
    </source>
</evidence>
<evidence type="ECO:0000256" key="2">
    <source>
        <dbReference type="ARBA" id="ARBA00022692"/>
    </source>
</evidence>
<evidence type="ECO:0000256" key="1">
    <source>
        <dbReference type="ARBA" id="ARBA00004141"/>
    </source>
</evidence>
<protein>
    <recommendedName>
        <fullName evidence="7">Rhodopsin domain-containing protein</fullName>
    </recommendedName>
</protein>
<feature type="transmembrane region" description="Helical" evidence="6">
    <location>
        <begin position="318"/>
        <end position="337"/>
    </location>
</feature>
<dbReference type="Pfam" id="PF20684">
    <property type="entry name" value="Fung_rhodopsin"/>
    <property type="match status" value="1"/>
</dbReference>
<evidence type="ECO:0000313" key="9">
    <source>
        <dbReference type="Proteomes" id="UP000007796"/>
    </source>
</evidence>
<evidence type="ECO:0000313" key="8">
    <source>
        <dbReference type="EMBL" id="EFX02151.1"/>
    </source>
</evidence>
<dbReference type="AlphaFoldDB" id="F0XJT5"/>
<feature type="transmembrane region" description="Helical" evidence="6">
    <location>
        <begin position="239"/>
        <end position="259"/>
    </location>
</feature>
<dbReference type="InParanoid" id="F0XJT5"/>
<keyword evidence="3 6" id="KW-1133">Transmembrane helix</keyword>
<name>F0XJT5_GROCL</name>